<comment type="caution">
    <text evidence="7">The sequence shown here is derived from an EMBL/GenBank/DDBJ whole genome shotgun (WGS) entry which is preliminary data.</text>
</comment>
<keyword evidence="3 5" id="KW-1133">Transmembrane helix</keyword>
<feature type="transmembrane region" description="Helical" evidence="5">
    <location>
        <begin position="106"/>
        <end position="125"/>
    </location>
</feature>
<feature type="transmembrane region" description="Helical" evidence="5">
    <location>
        <begin position="415"/>
        <end position="433"/>
    </location>
</feature>
<dbReference type="EMBL" id="BNAD01000008">
    <property type="protein sequence ID" value="GHE18196.1"/>
    <property type="molecule type" value="Genomic_DNA"/>
</dbReference>
<dbReference type="Pfam" id="PF04932">
    <property type="entry name" value="Wzy_C"/>
    <property type="match status" value="1"/>
</dbReference>
<feature type="transmembrane region" description="Helical" evidence="5">
    <location>
        <begin position="167"/>
        <end position="187"/>
    </location>
</feature>
<feature type="transmembrane region" description="Helical" evidence="5">
    <location>
        <begin position="277"/>
        <end position="294"/>
    </location>
</feature>
<dbReference type="PANTHER" id="PTHR37422:SF13">
    <property type="entry name" value="LIPOPOLYSACCHARIDE BIOSYNTHESIS PROTEIN PA4999-RELATED"/>
    <property type="match status" value="1"/>
</dbReference>
<feature type="transmembrane region" description="Helical" evidence="5">
    <location>
        <begin position="301"/>
        <end position="326"/>
    </location>
</feature>
<proteinExistence type="predicted"/>
<evidence type="ECO:0000313" key="7">
    <source>
        <dbReference type="EMBL" id="GHE18196.1"/>
    </source>
</evidence>
<sequence>MAVTGGLARPRPGAAGWRPALLKVPDPLVRAAEEWLPIVLRRRALLSTATLLVAFLALQFLIPARLVISGMGAAGRPSAAIGCLLAFLWAVSAARQGQLPSGHQPIRWVVGIFVSAQLLGYVVGFDRLPSPAEASSATRWLIFVTSIAGVMLAVADGVRSRIVLDQLLRFMVFLAATMSVVGVLQFLRIVDLSQRITLPGLQLNSSLIGISVRGSEDFARVAGTATHYIEFGVVLALVLPVALHYAFFTPPGRSRVWSWAMVALVAFGIPLSISRSATLTVALTFLLLAVVWPWRLRYNAFVVALVAIVAFRAVNPGVLGTIRALFANAENDTSVTDRIERTGYVLSLWQERPWLGRGAGMVTPEEYILLDNQWFMTLLAGGVVGVLILAGFFVVPYLMARSIRLRGQDEETRHLGQALAVTMPAAVMSAGTFDAFSFATWVGVMSFLIGAVGALWRLDGVSVAREMQVRAPEDRHVAAPLFADARRRIKDGWNEASPVGRSVSSTVEQGGRAT</sequence>
<organism evidence="7 8">
    <name type="scientific">Nocardioides flavus</name>
    <name type="common">ex Wang et al. 2016</name>
    <dbReference type="NCBI Taxonomy" id="2058780"/>
    <lineage>
        <taxon>Bacteria</taxon>
        <taxon>Bacillati</taxon>
        <taxon>Actinomycetota</taxon>
        <taxon>Actinomycetes</taxon>
        <taxon>Propionibacteriales</taxon>
        <taxon>Nocardioidaceae</taxon>
        <taxon>Nocardioides</taxon>
    </lineage>
</organism>
<keyword evidence="2 5" id="KW-0812">Transmembrane</keyword>
<evidence type="ECO:0000313" key="8">
    <source>
        <dbReference type="Proteomes" id="UP000597341"/>
    </source>
</evidence>
<protein>
    <recommendedName>
        <fullName evidence="6">O-antigen ligase-related domain-containing protein</fullName>
    </recommendedName>
</protein>
<evidence type="ECO:0000256" key="5">
    <source>
        <dbReference type="SAM" id="Phobius"/>
    </source>
</evidence>
<comment type="subcellular location">
    <subcellularLocation>
        <location evidence="1">Membrane</location>
        <topology evidence="1">Multi-pass membrane protein</topology>
    </subcellularLocation>
</comment>
<evidence type="ECO:0000259" key="6">
    <source>
        <dbReference type="Pfam" id="PF04932"/>
    </source>
</evidence>
<evidence type="ECO:0000256" key="4">
    <source>
        <dbReference type="ARBA" id="ARBA00023136"/>
    </source>
</evidence>
<dbReference type="InterPro" id="IPR007016">
    <property type="entry name" value="O-antigen_ligase-rel_domated"/>
</dbReference>
<evidence type="ECO:0000256" key="1">
    <source>
        <dbReference type="ARBA" id="ARBA00004141"/>
    </source>
</evidence>
<keyword evidence="4 5" id="KW-0472">Membrane</keyword>
<keyword evidence="8" id="KW-1185">Reference proteome</keyword>
<name>A0ABQ3HN83_9ACTN</name>
<gene>
    <name evidence="7" type="ORF">GCM10011376_28060</name>
</gene>
<dbReference type="InterPro" id="IPR051533">
    <property type="entry name" value="WaaL-like"/>
</dbReference>
<feature type="transmembrane region" description="Helical" evidence="5">
    <location>
        <begin position="228"/>
        <end position="248"/>
    </location>
</feature>
<evidence type="ECO:0000256" key="3">
    <source>
        <dbReference type="ARBA" id="ARBA00022989"/>
    </source>
</evidence>
<feature type="transmembrane region" description="Helical" evidence="5">
    <location>
        <begin position="44"/>
        <end position="62"/>
    </location>
</feature>
<accession>A0ABQ3HN83</accession>
<feature type="transmembrane region" description="Helical" evidence="5">
    <location>
        <begin position="255"/>
        <end position="271"/>
    </location>
</feature>
<evidence type="ECO:0000256" key="2">
    <source>
        <dbReference type="ARBA" id="ARBA00022692"/>
    </source>
</evidence>
<dbReference type="PANTHER" id="PTHR37422">
    <property type="entry name" value="TEICHURONIC ACID BIOSYNTHESIS PROTEIN TUAE"/>
    <property type="match status" value="1"/>
</dbReference>
<feature type="transmembrane region" description="Helical" evidence="5">
    <location>
        <begin position="137"/>
        <end position="155"/>
    </location>
</feature>
<dbReference type="Proteomes" id="UP000597341">
    <property type="component" value="Unassembled WGS sequence"/>
</dbReference>
<feature type="domain" description="O-antigen ligase-related" evidence="6">
    <location>
        <begin position="261"/>
        <end position="389"/>
    </location>
</feature>
<feature type="transmembrane region" description="Helical" evidence="5">
    <location>
        <begin position="439"/>
        <end position="458"/>
    </location>
</feature>
<feature type="transmembrane region" description="Helical" evidence="5">
    <location>
        <begin position="74"/>
        <end position="94"/>
    </location>
</feature>
<reference evidence="8" key="1">
    <citation type="journal article" date="2019" name="Int. J. Syst. Evol. Microbiol.">
        <title>The Global Catalogue of Microorganisms (GCM) 10K type strain sequencing project: providing services to taxonomists for standard genome sequencing and annotation.</title>
        <authorList>
            <consortium name="The Broad Institute Genomics Platform"/>
            <consortium name="The Broad Institute Genome Sequencing Center for Infectious Disease"/>
            <person name="Wu L."/>
            <person name="Ma J."/>
        </authorList>
    </citation>
    <scope>NUCLEOTIDE SEQUENCE [LARGE SCALE GENOMIC DNA]</scope>
    <source>
        <strain evidence="8">CGMCC 1.12791</strain>
    </source>
</reference>
<feature type="transmembrane region" description="Helical" evidence="5">
    <location>
        <begin position="374"/>
        <end position="395"/>
    </location>
</feature>